<proteinExistence type="predicted"/>
<name>A0ABU8FFL8_9BACI</name>
<dbReference type="Pfam" id="PF13578">
    <property type="entry name" value="Methyltransf_24"/>
    <property type="match status" value="1"/>
</dbReference>
<keyword evidence="1" id="KW-0489">Methyltransferase</keyword>
<evidence type="ECO:0000313" key="2">
    <source>
        <dbReference type="Proteomes" id="UP001372526"/>
    </source>
</evidence>
<dbReference type="InterPro" id="IPR029063">
    <property type="entry name" value="SAM-dependent_MTases_sf"/>
</dbReference>
<comment type="caution">
    <text evidence="1">The sequence shown here is derived from an EMBL/GenBank/DDBJ whole genome shotgun (WGS) entry which is preliminary data.</text>
</comment>
<gene>
    <name evidence="1" type="ORF">WAZ07_09020</name>
</gene>
<organism evidence="1 2">
    <name type="scientific">Bacillus bruguierae</name>
    <dbReference type="NCBI Taxonomy" id="3127667"/>
    <lineage>
        <taxon>Bacteria</taxon>
        <taxon>Bacillati</taxon>
        <taxon>Bacillota</taxon>
        <taxon>Bacilli</taxon>
        <taxon>Bacillales</taxon>
        <taxon>Bacillaceae</taxon>
        <taxon>Bacillus</taxon>
    </lineage>
</organism>
<dbReference type="RefSeq" id="WP_336472166.1">
    <property type="nucleotide sequence ID" value="NZ_JBAWSX010000004.1"/>
</dbReference>
<dbReference type="EC" id="2.1.1.-" evidence="1"/>
<sequence>MSQYQHFIFLDYPIKPTPRFGWNKPPHAKLHEIINRNRLLYEEYLKKFLKHKEKFIHINRHENKAFPNCPFWINGWLPGLDSVAIYGFLCENNPMRYYEIGSGNSTKFAKQAIKDHNLQTEILSIDPSPRAEIDSICNHVVRQPLEDVDLHIFDDLETGDILFIDNSHRSFMNSDVTVIFLEILPRLKPGVFIEFHDIYLPHDYPQEWITRYYNEQYLLASTLLADGNKYEIIFPGMFIAQDPELSKVLAPLWDDPKMQGVERHGGSFWIKTK</sequence>
<dbReference type="GO" id="GO:0008168">
    <property type="term" value="F:methyltransferase activity"/>
    <property type="evidence" value="ECO:0007669"/>
    <property type="project" value="UniProtKB-KW"/>
</dbReference>
<keyword evidence="1" id="KW-0808">Transferase</keyword>
<dbReference type="Gene3D" id="3.40.50.150">
    <property type="entry name" value="Vaccinia Virus protein VP39"/>
    <property type="match status" value="1"/>
</dbReference>
<dbReference type="GO" id="GO:0032259">
    <property type="term" value="P:methylation"/>
    <property type="evidence" value="ECO:0007669"/>
    <property type="project" value="UniProtKB-KW"/>
</dbReference>
<keyword evidence="2" id="KW-1185">Reference proteome</keyword>
<dbReference type="Proteomes" id="UP001372526">
    <property type="component" value="Unassembled WGS sequence"/>
</dbReference>
<accession>A0ABU8FFL8</accession>
<dbReference type="SUPFAM" id="SSF53335">
    <property type="entry name" value="S-adenosyl-L-methionine-dependent methyltransferases"/>
    <property type="match status" value="1"/>
</dbReference>
<evidence type="ECO:0000313" key="1">
    <source>
        <dbReference type="EMBL" id="MEI4801465.1"/>
    </source>
</evidence>
<protein>
    <submittedName>
        <fullName evidence="1">Class I SAM-dependent methyltransferase</fullName>
        <ecNumber evidence="1">2.1.1.-</ecNumber>
    </submittedName>
</protein>
<reference evidence="1 2" key="1">
    <citation type="submission" date="2024-01" db="EMBL/GenBank/DDBJ databases">
        <title>Seven novel Bacillus-like species.</title>
        <authorList>
            <person name="Liu G."/>
        </authorList>
    </citation>
    <scope>NUCLEOTIDE SEQUENCE [LARGE SCALE GENOMIC DNA]</scope>
    <source>
        <strain evidence="1 2">FJAT-51639</strain>
    </source>
</reference>
<dbReference type="EMBL" id="JBAWSX010000004">
    <property type="protein sequence ID" value="MEI4801465.1"/>
    <property type="molecule type" value="Genomic_DNA"/>
</dbReference>